<dbReference type="OrthoDB" id="1419682at2"/>
<dbReference type="EMBL" id="FOPP01000006">
    <property type="protein sequence ID" value="SFH19569.1"/>
    <property type="molecule type" value="Genomic_DNA"/>
</dbReference>
<reference evidence="2 3" key="1">
    <citation type="submission" date="2016-10" db="EMBL/GenBank/DDBJ databases">
        <authorList>
            <person name="de Groot N.N."/>
        </authorList>
    </citation>
    <scope>NUCLEOTIDE SEQUENCE [LARGE SCALE GENOMIC DNA]</scope>
    <source>
        <strain evidence="2 3">DSM 18684</strain>
    </source>
</reference>
<protein>
    <recommendedName>
        <fullName evidence="4">Outer membrane protein beta-barrel domain-containing protein</fullName>
    </recommendedName>
</protein>
<dbReference type="RefSeq" id="WP_090994264.1">
    <property type="nucleotide sequence ID" value="NZ_FOPP01000006.1"/>
</dbReference>
<proteinExistence type="predicted"/>
<feature type="transmembrane region" description="Helical" evidence="1">
    <location>
        <begin position="47"/>
        <end position="65"/>
    </location>
</feature>
<evidence type="ECO:0000256" key="1">
    <source>
        <dbReference type="SAM" id="Phobius"/>
    </source>
</evidence>
<name>A0A1I2Y2J1_9SPHI</name>
<evidence type="ECO:0000313" key="3">
    <source>
        <dbReference type="Proteomes" id="UP000199666"/>
    </source>
</evidence>
<keyword evidence="3" id="KW-1185">Reference proteome</keyword>
<evidence type="ECO:0008006" key="4">
    <source>
        <dbReference type="Google" id="ProtNLM"/>
    </source>
</evidence>
<keyword evidence="1" id="KW-0812">Transmembrane</keyword>
<dbReference type="Proteomes" id="UP000199666">
    <property type="component" value="Unassembled WGS sequence"/>
</dbReference>
<gene>
    <name evidence="2" type="ORF">SAMN04489864_106172</name>
</gene>
<sequence length="392" mass="42795">MKKKIEEEEAFFNQVEEVLQGHEDAYEVGAWEEFVVTRKKRIRKWPVYAWTAAAAVLLLLSFGLFEVIKKDPLQTKDSLVKNEVQTPKRNSESEFKANNDNLIVEEEVTIAHKQDGNPKRAAEKSIVPIISKVDPPIIAVAQNKPAENSSLVPDYTPKDVAVTGSLTDKLAENSTVRAGTYDSLMNRNRVANVDEKSTKKLSYALVVSPAIGNQKMNFGGGMELSYKLGRHLSISSGLMYTAITAKSDGSSLVASSNSIAQDANLALTGIELPLGIQYHTKGGFYAAAGVSALGLINDKLEYTYSAEGLASMPQYAAGSRNEVLVAVNENQTEKSIEPLNNYMGFFNFSAGKKQNFGNVNLNIGPFVKVPFSSVTSEKIRLLQGGVKISIEF</sequence>
<dbReference type="STRING" id="414048.SAMN04489864_106172"/>
<keyword evidence="1" id="KW-0472">Membrane</keyword>
<accession>A0A1I2Y2J1</accession>
<evidence type="ECO:0000313" key="2">
    <source>
        <dbReference type="EMBL" id="SFH19569.1"/>
    </source>
</evidence>
<dbReference type="AlphaFoldDB" id="A0A1I2Y2J1"/>
<organism evidence="2 3">
    <name type="scientific">Pedobacter insulae</name>
    <dbReference type="NCBI Taxonomy" id="414048"/>
    <lineage>
        <taxon>Bacteria</taxon>
        <taxon>Pseudomonadati</taxon>
        <taxon>Bacteroidota</taxon>
        <taxon>Sphingobacteriia</taxon>
        <taxon>Sphingobacteriales</taxon>
        <taxon>Sphingobacteriaceae</taxon>
        <taxon>Pedobacter</taxon>
    </lineage>
</organism>
<keyword evidence="1" id="KW-1133">Transmembrane helix</keyword>